<dbReference type="Pfam" id="PF13855">
    <property type="entry name" value="LRR_8"/>
    <property type="match status" value="1"/>
</dbReference>
<dbReference type="GO" id="GO:0005524">
    <property type="term" value="F:ATP binding"/>
    <property type="evidence" value="ECO:0007669"/>
    <property type="project" value="UniProtKB-KW"/>
</dbReference>
<dbReference type="InterPro" id="IPR027417">
    <property type="entry name" value="P-loop_NTPase"/>
</dbReference>
<dbReference type="SMART" id="SM00369">
    <property type="entry name" value="LRR_TYP"/>
    <property type="match status" value="4"/>
</dbReference>
<evidence type="ECO:0000256" key="5">
    <source>
        <dbReference type="ARBA" id="ARBA00022821"/>
    </source>
</evidence>
<dbReference type="GO" id="GO:0051607">
    <property type="term" value="P:defense response to virus"/>
    <property type="evidence" value="ECO:0007669"/>
    <property type="project" value="UniProtKB-ARBA"/>
</dbReference>
<dbReference type="Gramene" id="OE9A106336T1">
    <property type="protein sequence ID" value="OE9A106336C1"/>
    <property type="gene ID" value="OE9A106336"/>
</dbReference>
<evidence type="ECO:0000313" key="9">
    <source>
        <dbReference type="Proteomes" id="UP000594638"/>
    </source>
</evidence>
<dbReference type="PANTHER" id="PTHR33463:SF187">
    <property type="entry name" value="AND NB-ARC DOMAIN DISEASE RESISTANCE PROTEIN, PUTATIVE-RELATED"/>
    <property type="match status" value="1"/>
</dbReference>
<keyword evidence="9" id="KW-1185">Reference proteome</keyword>
<dbReference type="Pfam" id="PF00931">
    <property type="entry name" value="NB-ARC"/>
    <property type="match status" value="1"/>
</dbReference>
<sequence length="663" mass="76016">MFAWVNQMVDFSEIVEKAVLFVSIDLEENTNILQRKIDLLTRRRDDLHAKLQNAVYLPRKKRKTEVEDWLGNVEDVIKEFETLRAEVQRGRILARKMLSEQVEIMTKEATELLEQTGYLNELYLEVDERIAPLLVSSKHNGRAFLQIVDEIWASLMDDSVLSIGIYGMAGVGKTTVAMYLHDKLLEEPTFCGQVYWITVSEEFTIYKLQNEIAVFLKLDLSDENGVKKRAAKLSQVLKKREKFFLILDNIMKQIDLEDIGISEGMTGSKLVITTQSENVCQWMGCHRIIKVNTLPHQEALELFFNQLCRVERHPEVERICNKMVERCGGLPLALVKLAKSMRGKNDIEDWRYTSGALENSCMGLAVMENDVFPILLDSYEQLSDTKLKSCFLTCSLYPENHPIPREELIESFISEKLVERSYKGLGAEIDQGHAILNQLEGACLLERASTDRHVKMHYMIRGMAIWITKKKPRYMVKAGHSLGEIPEVQEWTDDLDVVSLMNNSIEEIPPGMTPKCRGLLTLILRQNPLKSIPDCFFAHMHGLQTLNLSNTSIQNLPDSISDLENLRTLLLKFCNELESVPSLEKLKELRHLDLTGTSIEEVPQGMDSLINLRFLYLRCPKLKVLPTEALHKLSHLQRLSLPRHICMPIKEVEAFKHLEVLEG</sequence>
<keyword evidence="2" id="KW-0433">Leucine-rich repeat</keyword>
<keyword evidence="4" id="KW-0547">Nucleotide-binding</keyword>
<keyword evidence="5" id="KW-0611">Plant defense</keyword>
<comment type="similarity">
    <text evidence="1">Belongs to the disease resistance NB-LRR family.</text>
</comment>
<dbReference type="Gene3D" id="3.80.10.10">
    <property type="entry name" value="Ribonuclease Inhibitor"/>
    <property type="match status" value="1"/>
</dbReference>
<reference evidence="8 9" key="1">
    <citation type="submission" date="2019-12" db="EMBL/GenBank/DDBJ databases">
        <authorList>
            <person name="Alioto T."/>
            <person name="Alioto T."/>
            <person name="Gomez Garrido J."/>
        </authorList>
    </citation>
    <scope>NUCLEOTIDE SEQUENCE [LARGE SCALE GENOMIC DNA]</scope>
</reference>
<name>A0A8S0T1R6_OLEEU</name>
<evidence type="ECO:0000259" key="7">
    <source>
        <dbReference type="Pfam" id="PF00931"/>
    </source>
</evidence>
<keyword evidence="3" id="KW-0677">Repeat</keyword>
<dbReference type="FunFam" id="1.10.10.10:FF:000322">
    <property type="entry name" value="Probable disease resistance protein At1g63360"/>
    <property type="match status" value="1"/>
</dbReference>
<dbReference type="GO" id="GO:0043531">
    <property type="term" value="F:ADP binding"/>
    <property type="evidence" value="ECO:0007669"/>
    <property type="project" value="InterPro"/>
</dbReference>
<accession>A0A8S0T1R6</accession>
<dbReference type="Proteomes" id="UP000594638">
    <property type="component" value="Unassembled WGS sequence"/>
</dbReference>
<dbReference type="InterPro" id="IPR002182">
    <property type="entry name" value="NB-ARC"/>
</dbReference>
<evidence type="ECO:0000256" key="6">
    <source>
        <dbReference type="ARBA" id="ARBA00022840"/>
    </source>
</evidence>
<evidence type="ECO:0000256" key="3">
    <source>
        <dbReference type="ARBA" id="ARBA00022737"/>
    </source>
</evidence>
<dbReference type="InterPro" id="IPR042197">
    <property type="entry name" value="Apaf_helical"/>
</dbReference>
<dbReference type="InterPro" id="IPR001611">
    <property type="entry name" value="Leu-rich_rpt"/>
</dbReference>
<dbReference type="InterPro" id="IPR050905">
    <property type="entry name" value="Plant_NBS-LRR"/>
</dbReference>
<dbReference type="FunFam" id="3.40.50.300:FF:001091">
    <property type="entry name" value="Probable disease resistance protein At1g61300"/>
    <property type="match status" value="1"/>
</dbReference>
<gene>
    <name evidence="8" type="ORF">OLEA9_A106336</name>
</gene>
<evidence type="ECO:0000256" key="1">
    <source>
        <dbReference type="ARBA" id="ARBA00008894"/>
    </source>
</evidence>
<dbReference type="Gene3D" id="3.40.50.300">
    <property type="entry name" value="P-loop containing nucleotide triphosphate hydrolases"/>
    <property type="match status" value="1"/>
</dbReference>
<dbReference type="SUPFAM" id="SSF52540">
    <property type="entry name" value="P-loop containing nucleoside triphosphate hydrolases"/>
    <property type="match status" value="1"/>
</dbReference>
<dbReference type="OrthoDB" id="736010at2759"/>
<dbReference type="PROSITE" id="PS51450">
    <property type="entry name" value="LRR"/>
    <property type="match status" value="1"/>
</dbReference>
<dbReference type="Gene3D" id="1.10.8.430">
    <property type="entry name" value="Helical domain of apoptotic protease-activating factors"/>
    <property type="match status" value="1"/>
</dbReference>
<feature type="domain" description="NB-ARC" evidence="7">
    <location>
        <begin position="147"/>
        <end position="306"/>
    </location>
</feature>
<evidence type="ECO:0000256" key="2">
    <source>
        <dbReference type="ARBA" id="ARBA00022614"/>
    </source>
</evidence>
<dbReference type="InterPro" id="IPR036388">
    <property type="entry name" value="WH-like_DNA-bd_sf"/>
</dbReference>
<comment type="caution">
    <text evidence="8">The sequence shown here is derived from an EMBL/GenBank/DDBJ whole genome shotgun (WGS) entry which is preliminary data.</text>
</comment>
<dbReference type="PANTHER" id="PTHR33463">
    <property type="entry name" value="NB-ARC DOMAIN-CONTAINING PROTEIN-RELATED"/>
    <property type="match status" value="1"/>
</dbReference>
<dbReference type="PRINTS" id="PR00364">
    <property type="entry name" value="DISEASERSIST"/>
</dbReference>
<dbReference type="Gene3D" id="1.10.10.10">
    <property type="entry name" value="Winged helix-like DNA-binding domain superfamily/Winged helix DNA-binding domain"/>
    <property type="match status" value="1"/>
</dbReference>
<protein>
    <submittedName>
        <fullName evidence="8">Disease resistance protein RFL1</fullName>
    </submittedName>
</protein>
<evidence type="ECO:0000313" key="8">
    <source>
        <dbReference type="EMBL" id="CAA2998708.1"/>
    </source>
</evidence>
<proteinExistence type="inferred from homology"/>
<dbReference type="EMBL" id="CACTIH010005601">
    <property type="protein sequence ID" value="CAA2998708.1"/>
    <property type="molecule type" value="Genomic_DNA"/>
</dbReference>
<keyword evidence="6" id="KW-0067">ATP-binding</keyword>
<dbReference type="SUPFAM" id="SSF52058">
    <property type="entry name" value="L domain-like"/>
    <property type="match status" value="1"/>
</dbReference>
<evidence type="ECO:0000256" key="4">
    <source>
        <dbReference type="ARBA" id="ARBA00022741"/>
    </source>
</evidence>
<dbReference type="InterPro" id="IPR032675">
    <property type="entry name" value="LRR_dom_sf"/>
</dbReference>
<dbReference type="AlphaFoldDB" id="A0A8S0T1R6"/>
<organism evidence="8 9">
    <name type="scientific">Olea europaea subsp. europaea</name>
    <dbReference type="NCBI Taxonomy" id="158383"/>
    <lineage>
        <taxon>Eukaryota</taxon>
        <taxon>Viridiplantae</taxon>
        <taxon>Streptophyta</taxon>
        <taxon>Embryophyta</taxon>
        <taxon>Tracheophyta</taxon>
        <taxon>Spermatophyta</taxon>
        <taxon>Magnoliopsida</taxon>
        <taxon>eudicotyledons</taxon>
        <taxon>Gunneridae</taxon>
        <taxon>Pentapetalae</taxon>
        <taxon>asterids</taxon>
        <taxon>lamiids</taxon>
        <taxon>Lamiales</taxon>
        <taxon>Oleaceae</taxon>
        <taxon>Oleeae</taxon>
        <taxon>Olea</taxon>
    </lineage>
</organism>
<dbReference type="InterPro" id="IPR003591">
    <property type="entry name" value="Leu-rich_rpt_typical-subtyp"/>
</dbReference>